<sequence>MSFDCAHFTTCSKLKRLTSRSFPLRGVKLVPGSPILSERNKFPYRGIENLKLDCGDEVRHPSRLVFRKDETWTREVRFGTLNACGETATNGEDVYTLAVKQLDKYFSPKQRRVFECHLFRLVKQDVEEEFNKFHAKLKYQCFKRKFASPEEHVIDQITEKYIIESVNGPSDWISPLLPALKGDGNVRMQDMRRANRAIIREKRPLPIMEQLIPKFRKAKTFSKLDLKNSFHQLELGQRERYQQVVSNVPTQERERKKDTQSIREPNCHTFCYTTPILLAHNPDLELHLSLFRRQA</sequence>
<dbReference type="Gene3D" id="3.10.10.10">
    <property type="entry name" value="HIV Type 1 Reverse Transcriptase, subunit A, domain 1"/>
    <property type="match status" value="1"/>
</dbReference>
<dbReference type="STRING" id="151549.A0A4C1STC8"/>
<dbReference type="InterPro" id="IPR043502">
    <property type="entry name" value="DNA/RNA_pol_sf"/>
</dbReference>
<evidence type="ECO:0000313" key="1">
    <source>
        <dbReference type="EMBL" id="GBP05429.1"/>
    </source>
</evidence>
<reference evidence="1 2" key="1">
    <citation type="journal article" date="2019" name="Commun. Biol.">
        <title>The bagworm genome reveals a unique fibroin gene that provides high tensile strength.</title>
        <authorList>
            <person name="Kono N."/>
            <person name="Nakamura H."/>
            <person name="Ohtoshi R."/>
            <person name="Tomita M."/>
            <person name="Numata K."/>
            <person name="Arakawa K."/>
        </authorList>
    </citation>
    <scope>NUCLEOTIDE SEQUENCE [LARGE SCALE GENOMIC DNA]</scope>
</reference>
<dbReference type="InterPro" id="IPR050951">
    <property type="entry name" value="Retrovirus_Pol_polyprotein"/>
</dbReference>
<gene>
    <name evidence="1" type="primary">pol</name>
    <name evidence="1" type="ORF">EVAR_2965_1</name>
</gene>
<dbReference type="SUPFAM" id="SSF56672">
    <property type="entry name" value="DNA/RNA polymerases"/>
    <property type="match status" value="1"/>
</dbReference>
<accession>A0A4C1STC8</accession>
<dbReference type="PANTHER" id="PTHR37984:SF11">
    <property type="entry name" value="INTEGRASE CATALYTIC DOMAIN-CONTAINING PROTEIN"/>
    <property type="match status" value="1"/>
</dbReference>
<organism evidence="1 2">
    <name type="scientific">Eumeta variegata</name>
    <name type="common">Bagworm moth</name>
    <name type="synonym">Eumeta japonica</name>
    <dbReference type="NCBI Taxonomy" id="151549"/>
    <lineage>
        <taxon>Eukaryota</taxon>
        <taxon>Metazoa</taxon>
        <taxon>Ecdysozoa</taxon>
        <taxon>Arthropoda</taxon>
        <taxon>Hexapoda</taxon>
        <taxon>Insecta</taxon>
        <taxon>Pterygota</taxon>
        <taxon>Neoptera</taxon>
        <taxon>Endopterygota</taxon>
        <taxon>Lepidoptera</taxon>
        <taxon>Glossata</taxon>
        <taxon>Ditrysia</taxon>
        <taxon>Tineoidea</taxon>
        <taxon>Psychidae</taxon>
        <taxon>Oiketicinae</taxon>
        <taxon>Eumeta</taxon>
    </lineage>
</organism>
<name>A0A4C1STC8_EUMVA</name>
<protein>
    <submittedName>
        <fullName evidence="1">Retrovirus-related Pol polyprotein from transposon opus</fullName>
    </submittedName>
</protein>
<comment type="caution">
    <text evidence="1">The sequence shown here is derived from an EMBL/GenBank/DDBJ whole genome shotgun (WGS) entry which is preliminary data.</text>
</comment>
<dbReference type="Proteomes" id="UP000299102">
    <property type="component" value="Unassembled WGS sequence"/>
</dbReference>
<dbReference type="AlphaFoldDB" id="A0A4C1STC8"/>
<dbReference type="EMBL" id="BGZK01000018">
    <property type="protein sequence ID" value="GBP05429.1"/>
    <property type="molecule type" value="Genomic_DNA"/>
</dbReference>
<proteinExistence type="predicted"/>
<evidence type="ECO:0000313" key="2">
    <source>
        <dbReference type="Proteomes" id="UP000299102"/>
    </source>
</evidence>
<dbReference type="GO" id="GO:0071897">
    <property type="term" value="P:DNA biosynthetic process"/>
    <property type="evidence" value="ECO:0007669"/>
    <property type="project" value="UniProtKB-ARBA"/>
</dbReference>
<dbReference type="OrthoDB" id="8039770at2759"/>
<dbReference type="PANTHER" id="PTHR37984">
    <property type="entry name" value="PROTEIN CBG26694"/>
    <property type="match status" value="1"/>
</dbReference>
<keyword evidence="2" id="KW-1185">Reference proteome</keyword>